<protein>
    <submittedName>
        <fullName evidence="2">Uncharacterized protein</fullName>
    </submittedName>
</protein>
<evidence type="ECO:0000256" key="1">
    <source>
        <dbReference type="SAM" id="MobiDB-lite"/>
    </source>
</evidence>
<accession>C4R376</accession>
<organism evidence="2 3">
    <name type="scientific">Komagataella phaffii (strain GS115 / ATCC 20864)</name>
    <name type="common">Yeast</name>
    <name type="synonym">Pichia pastoris</name>
    <dbReference type="NCBI Taxonomy" id="644223"/>
    <lineage>
        <taxon>Eukaryota</taxon>
        <taxon>Fungi</taxon>
        <taxon>Dikarya</taxon>
        <taxon>Ascomycota</taxon>
        <taxon>Saccharomycotina</taxon>
        <taxon>Pichiomycetes</taxon>
        <taxon>Pichiales</taxon>
        <taxon>Pichiaceae</taxon>
        <taxon>Komagataella</taxon>
    </lineage>
</organism>
<dbReference type="SMR" id="C4R376"/>
<feature type="region of interest" description="Disordered" evidence="1">
    <location>
        <begin position="165"/>
        <end position="211"/>
    </location>
</feature>
<feature type="region of interest" description="Disordered" evidence="1">
    <location>
        <begin position="123"/>
        <end position="142"/>
    </location>
</feature>
<gene>
    <name evidence="2" type="ordered locus">PAS_chr3_1141</name>
</gene>
<dbReference type="KEGG" id="ppa:PAS_chr3_1141"/>
<reference evidence="2 3" key="1">
    <citation type="journal article" date="2009" name="Nat. Biotechnol.">
        <title>Genome sequence of the recombinant protein production host Pichia pastoris.</title>
        <authorList>
            <person name="De Schutter K."/>
            <person name="Lin Y.C."/>
            <person name="Tiels P."/>
            <person name="Van Hecke A."/>
            <person name="Glinka S."/>
            <person name="Weber-Lehmann J."/>
            <person name="Rouze P."/>
            <person name="Van de Peer Y."/>
            <person name="Callewaert N."/>
        </authorList>
    </citation>
    <scope>NUCLEOTIDE SEQUENCE [LARGE SCALE GENOMIC DNA]</scope>
    <source>
        <strain evidence="3">GS115 / ATCC 20864</strain>
    </source>
</reference>
<dbReference type="RefSeq" id="XP_002493389.1">
    <property type="nucleotide sequence ID" value="XM_002493344.1"/>
</dbReference>
<dbReference type="HOGENOM" id="CLU_771856_0_0_1"/>
<sequence>MDFKIANLIFQERELTNCLRELAELETKRKRQIYRVVNYLIVLKNADLGNGNSLKNVSTHKEDHLKVLDELRETKGQLSHLQFLLDNANLEKKNLEKTYTVRKAILESKVEMGLKTIKRLKERRDSAQPKTNNPFAQNSSTPFATTPVLNKITIFKTAAEVNGRKIKSPAKHTPLPKKSGSKIPLLAPGKQNASPSKAIRSPRPQNGSRIGRTLLATSTPDATNTKLYGLNQTSPLRSLLLQNKDKQNNEITRTSIFDDDDDDNEDEISDHSFERKVPTQSAMGNNILTDKSNRKKRKLFSTRNGLKRFLADHDRVDDDGDHLDNSGPASPILKKLKEKQIISPLKKKNQAARVNIFGN</sequence>
<dbReference type="InParanoid" id="C4R376"/>
<dbReference type="OrthoDB" id="10328984at2759"/>
<keyword evidence="3" id="KW-1185">Reference proteome</keyword>
<dbReference type="GeneID" id="8200173"/>
<dbReference type="Proteomes" id="UP000000314">
    <property type="component" value="Chromosome 3"/>
</dbReference>
<feature type="compositionally biased region" description="Acidic residues" evidence="1">
    <location>
        <begin position="257"/>
        <end position="268"/>
    </location>
</feature>
<dbReference type="EMBL" id="FN392321">
    <property type="protein sequence ID" value="CAY71210.1"/>
    <property type="molecule type" value="Genomic_DNA"/>
</dbReference>
<name>C4R376_KOMPG</name>
<evidence type="ECO:0000313" key="2">
    <source>
        <dbReference type="EMBL" id="CAY71210.1"/>
    </source>
</evidence>
<evidence type="ECO:0000313" key="3">
    <source>
        <dbReference type="Proteomes" id="UP000000314"/>
    </source>
</evidence>
<proteinExistence type="predicted"/>
<dbReference type="AlphaFoldDB" id="C4R376"/>
<feature type="region of interest" description="Disordered" evidence="1">
    <location>
        <begin position="251"/>
        <end position="275"/>
    </location>
</feature>
<feature type="compositionally biased region" description="Polar residues" evidence="1">
    <location>
        <begin position="128"/>
        <end position="142"/>
    </location>
</feature>